<evidence type="ECO:0000313" key="2">
    <source>
        <dbReference type="Proteomes" id="UP001190465"/>
    </source>
</evidence>
<sequence length="67" mass="6717">MALAAAAIVGLGGMGPIDTGRVHKDPRVITSTQGIVRGSFKAVPHDSALAHLNGSARAGEMCTDSAC</sequence>
<dbReference type="Proteomes" id="UP001190465">
    <property type="component" value="Chromosome"/>
</dbReference>
<reference evidence="1 2" key="1">
    <citation type="submission" date="2023-08" db="EMBL/GenBank/DDBJ databases">
        <authorList>
            <person name="Folkvardsen B D."/>
            <person name="Norman A."/>
        </authorList>
    </citation>
    <scope>NUCLEOTIDE SEQUENCE [LARGE SCALE GENOMIC DNA]</scope>
    <source>
        <strain evidence="1 2">Mu0053</strain>
    </source>
</reference>
<dbReference type="EMBL" id="OY726397">
    <property type="protein sequence ID" value="CAJ1497184.1"/>
    <property type="molecule type" value="Genomic_DNA"/>
</dbReference>
<accession>A0ABM9LDF4</accession>
<gene>
    <name evidence="1" type="ORF">MU0053_000843</name>
</gene>
<protein>
    <submittedName>
        <fullName evidence="1">Uncharacterized protein</fullName>
    </submittedName>
</protein>
<evidence type="ECO:0000313" key="1">
    <source>
        <dbReference type="EMBL" id="CAJ1497184.1"/>
    </source>
</evidence>
<proteinExistence type="predicted"/>
<dbReference type="RefSeq" id="WP_308481154.1">
    <property type="nucleotide sequence ID" value="NZ_OY726397.1"/>
</dbReference>
<keyword evidence="2" id="KW-1185">Reference proteome</keyword>
<name>A0ABM9LDF4_9MYCO</name>
<organism evidence="1 2">
    <name type="scientific">[Mycobacterium] burgundiense</name>
    <dbReference type="NCBI Taxonomy" id="3064286"/>
    <lineage>
        <taxon>Bacteria</taxon>
        <taxon>Bacillati</taxon>
        <taxon>Actinomycetota</taxon>
        <taxon>Actinomycetes</taxon>
        <taxon>Mycobacteriales</taxon>
        <taxon>Mycobacteriaceae</taxon>
        <taxon>Mycolicibacterium</taxon>
    </lineage>
</organism>